<dbReference type="PANTHER" id="PTHR15739">
    <property type="entry name" value="ZINC FINGER PROTEIN"/>
    <property type="match status" value="1"/>
</dbReference>
<evidence type="ECO:0000313" key="4">
    <source>
        <dbReference type="Proteomes" id="UP001367676"/>
    </source>
</evidence>
<dbReference type="InterPro" id="IPR032675">
    <property type="entry name" value="LRR_dom_sf"/>
</dbReference>
<accession>A0AAN9TT05</accession>
<evidence type="ECO:0000259" key="2">
    <source>
        <dbReference type="PROSITE" id="PS50982"/>
    </source>
</evidence>
<dbReference type="InterPro" id="IPR001810">
    <property type="entry name" value="F-box_dom"/>
</dbReference>
<feature type="compositionally biased region" description="Basic and acidic residues" evidence="1">
    <location>
        <begin position="9"/>
        <end position="21"/>
    </location>
</feature>
<dbReference type="EMBL" id="JBBCAQ010000003">
    <property type="protein sequence ID" value="KAK7604500.1"/>
    <property type="molecule type" value="Genomic_DNA"/>
</dbReference>
<dbReference type="InterPro" id="IPR001739">
    <property type="entry name" value="Methyl_CpG_DNA-bd"/>
</dbReference>
<feature type="domain" description="MBD" evidence="2">
    <location>
        <begin position="581"/>
        <end position="653"/>
    </location>
</feature>
<proteinExistence type="predicted"/>
<dbReference type="PROSITE" id="PS50982">
    <property type="entry name" value="MBD"/>
    <property type="match status" value="1"/>
</dbReference>
<dbReference type="SUPFAM" id="SSF52047">
    <property type="entry name" value="RNI-like"/>
    <property type="match status" value="1"/>
</dbReference>
<dbReference type="InterPro" id="IPR011011">
    <property type="entry name" value="Znf_FYVE_PHD"/>
</dbReference>
<dbReference type="Gene3D" id="3.80.10.10">
    <property type="entry name" value="Ribonuclease Inhibitor"/>
    <property type="match status" value="1"/>
</dbReference>
<comment type="caution">
    <text evidence="3">The sequence shown here is derived from an EMBL/GenBank/DDBJ whole genome shotgun (WGS) entry which is preliminary data.</text>
</comment>
<dbReference type="Gene3D" id="3.30.890.10">
    <property type="entry name" value="Methyl-cpg-binding Protein 2, Chain A"/>
    <property type="match status" value="1"/>
</dbReference>
<protein>
    <recommendedName>
        <fullName evidence="2">MBD domain-containing protein</fullName>
    </recommendedName>
</protein>
<feature type="compositionally biased region" description="Pro residues" evidence="1">
    <location>
        <begin position="546"/>
        <end position="560"/>
    </location>
</feature>
<feature type="compositionally biased region" description="Polar residues" evidence="1">
    <location>
        <begin position="115"/>
        <end position="137"/>
    </location>
</feature>
<feature type="compositionally biased region" description="Low complexity" evidence="1">
    <location>
        <begin position="806"/>
        <end position="819"/>
    </location>
</feature>
<dbReference type="InterPro" id="IPR036047">
    <property type="entry name" value="F-box-like_dom_sf"/>
</dbReference>
<dbReference type="InterPro" id="IPR052283">
    <property type="entry name" value="GenomicStab_NeuMorph_Reg"/>
</dbReference>
<feature type="compositionally biased region" description="Polar residues" evidence="1">
    <location>
        <begin position="59"/>
        <end position="89"/>
    </location>
</feature>
<feature type="region of interest" description="Disordered" evidence="1">
    <location>
        <begin position="1"/>
        <end position="243"/>
    </location>
</feature>
<feature type="compositionally biased region" description="Acidic residues" evidence="1">
    <location>
        <begin position="792"/>
        <end position="805"/>
    </location>
</feature>
<feature type="region of interest" description="Disordered" evidence="1">
    <location>
        <begin position="689"/>
        <end position="821"/>
    </location>
</feature>
<organism evidence="3 4">
    <name type="scientific">Parthenolecanium corni</name>
    <dbReference type="NCBI Taxonomy" id="536013"/>
    <lineage>
        <taxon>Eukaryota</taxon>
        <taxon>Metazoa</taxon>
        <taxon>Ecdysozoa</taxon>
        <taxon>Arthropoda</taxon>
        <taxon>Hexapoda</taxon>
        <taxon>Insecta</taxon>
        <taxon>Pterygota</taxon>
        <taxon>Neoptera</taxon>
        <taxon>Paraneoptera</taxon>
        <taxon>Hemiptera</taxon>
        <taxon>Sternorrhyncha</taxon>
        <taxon>Coccoidea</taxon>
        <taxon>Coccidae</taxon>
        <taxon>Parthenolecanium</taxon>
    </lineage>
</organism>
<reference evidence="3 4" key="1">
    <citation type="submission" date="2024-03" db="EMBL/GenBank/DDBJ databases">
        <title>Adaptation during the transition from Ophiocordyceps entomopathogen to insect associate is accompanied by gene loss and intensified selection.</title>
        <authorList>
            <person name="Ward C.M."/>
            <person name="Onetto C.A."/>
            <person name="Borneman A.R."/>
        </authorList>
    </citation>
    <scope>NUCLEOTIDE SEQUENCE [LARGE SCALE GENOMIC DNA]</scope>
    <source>
        <strain evidence="3">AWRI1</strain>
        <tissue evidence="3">Single Adult Female</tissue>
    </source>
</reference>
<dbReference type="InterPro" id="IPR016177">
    <property type="entry name" value="DNA-bd_dom_sf"/>
</dbReference>
<dbReference type="Proteomes" id="UP001367676">
    <property type="component" value="Unassembled WGS sequence"/>
</dbReference>
<sequence length="1579" mass="174126">MEDSNNELANKDEENTSKSFDDTGSDTAHGKSTEDSSVDSVNGEPVADEDYVAPEEQSNDSSSSTPNPYQNEDSIPTEELSNNSPSGVQIENVEYVPVSEHSSDGLNVNDDAESKSSPVWQEQSSNITASDDSNISESKIESAEKMEMENTFEVETSPTKKEIRIDMNPLTENELRRLENDFSESEDSDDNAGKNDSQKSPINPSKVDCTDDDSMSLDAEHGEAKLTINEDSIQSEDLGSIENVKVDYVPEDSEVKPEITENMSVDDDDDNANLLSKVNTNLPNTEMSNADLSALEVAQPSQKLVNTQSSSMETDLLDELSDFCGFEDQSAKDSVKALQILRAEYEHLFRAMRKKPLDTYGNNLTIKDNSSIFNESRNESEISNEVPSSIVAADSSSTPAAVAAVISGTPVMSSVNSSVTSVIGSATPATPSLESHVIFHKSTGNFVYALAKDKNIFEERVPSGSKRVKKKRKFFGFDEHAEGLARKAPVTPRPREEPENTSKIEKSIVSENKENFITAVKPKEETVIPAAPPVVEPVPSASALPPSIPKTQPKPQPPLPSSLTPLMPSKIPVKPKRSGFDVSKPLYKEPFKYGWRREIFYRDLPEGSKSKTAYISYFNAQNKKFKTIRQIVEHLPPGTELNEKHFTFSKERIFRDNEPGCEHEIVRYQKDITKETNNTSTTSAMSLLNRLKKPDGSSPSPTLDPSKSKMSKKPSLKSDESDDDDADTPTSSISKMAMPKILIRGVGPNSTKTPVIKTKLSTSKPNSGQKKASKSLKKLPEKSLKAKGSINEDGDGVSSDYDDESSSYGLSSGSTSLTVQNQKNAREPPFCSMSCPPALGHPPTLQCVNCLGLFHHQCCGFDTSRPISNFLCQKCRRPDTHVHNSEPVRYESGYTAAAPEGSNAQRWATVSDERLTAAPWPPSKSGAAPKIVDGVTTWLPSSSNIHLSSAKAAQLYPADPSAPNGDRNTSLLQSVLELEGRRYIIVPKENVVSISPNAKESAVAHAVAAAYAGAAEYEHSQHQQRPQPFVQPLHGERVDDAGRQYATSADGASNASSIPNPAFLVNPNNNTNHHQQYNVNSTGVLLVPVMPSGGTGARPSSPYYARDARGGHVGYAACDTNAYGSNSLKRRHSNDSDSSIHRAKMARLDADADHFSYRSSLTLSNISYLYGPLILCFKYLTVKELLRVSMSCKYLNRVASDPSLWSTVRLKNSKITDWDGFARTLRKHRTKRLDMWKMLSPTAPEDINAMWDDFCRVIPSVTSLERIDLMRCPSKVVQTAAESCHHLTVINALQLNKNGSLSLSCFTKLKHLRELRLKGFPSISLESSDKLKFVRTDSLQVLSLTNVKNLNMDTLEAISRLDHLRVLELGECETLSHNFTDILSNLKRLERLRLEKVVNLDPDYRMFSILKDLRHFTSLELINIEVKIGFDEALAHCRNLEEFLLIPLYKTQSATANKVIVNGIQKLSETLKKFVWGLTTELLKVTDIFVQEYQMKAASKTEGSLDTNNGNKVVARKGQADSIPILKHLSEHVEKPEVDILTIAQLEKMLVSLLPTARVKVLKIPFNTTGRQSLSDCFK</sequence>
<dbReference type="GO" id="GO:0003677">
    <property type="term" value="F:DNA binding"/>
    <property type="evidence" value="ECO:0007669"/>
    <property type="project" value="InterPro"/>
</dbReference>
<feature type="compositionally biased region" description="Acidic residues" evidence="1">
    <location>
        <begin position="181"/>
        <end position="190"/>
    </location>
</feature>
<evidence type="ECO:0000256" key="1">
    <source>
        <dbReference type="SAM" id="MobiDB-lite"/>
    </source>
</evidence>
<dbReference type="PANTHER" id="PTHR15739:SF5">
    <property type="entry name" value="LD23158P"/>
    <property type="match status" value="1"/>
</dbReference>
<gene>
    <name evidence="3" type="ORF">V9T40_005686</name>
</gene>
<dbReference type="SUPFAM" id="SSF57903">
    <property type="entry name" value="FYVE/PHD zinc finger"/>
    <property type="match status" value="1"/>
</dbReference>
<keyword evidence="4" id="KW-1185">Reference proteome</keyword>
<feature type="compositionally biased region" description="Polar residues" evidence="1">
    <location>
        <begin position="748"/>
        <end position="769"/>
    </location>
</feature>
<dbReference type="SUPFAM" id="SSF81383">
    <property type="entry name" value="F-box domain"/>
    <property type="match status" value="1"/>
</dbReference>
<dbReference type="SUPFAM" id="SSF54171">
    <property type="entry name" value="DNA-binding domain"/>
    <property type="match status" value="1"/>
</dbReference>
<dbReference type="Gene3D" id="1.20.1280.50">
    <property type="match status" value="1"/>
</dbReference>
<dbReference type="Pfam" id="PF12937">
    <property type="entry name" value="F-box-like"/>
    <property type="match status" value="1"/>
</dbReference>
<feature type="region of interest" description="Disordered" evidence="1">
    <location>
        <begin position="539"/>
        <end position="578"/>
    </location>
</feature>
<name>A0AAN9TT05_9HEMI</name>
<evidence type="ECO:0000313" key="3">
    <source>
        <dbReference type="EMBL" id="KAK7604500.1"/>
    </source>
</evidence>
<feature type="compositionally biased region" description="Basic and acidic residues" evidence="1">
    <location>
        <begin position="138"/>
        <end position="148"/>
    </location>
</feature>